<dbReference type="Pfam" id="PF00512">
    <property type="entry name" value="HisKA"/>
    <property type="match status" value="1"/>
</dbReference>
<evidence type="ECO:0000259" key="8">
    <source>
        <dbReference type="PROSITE" id="PS50112"/>
    </source>
</evidence>
<dbReference type="Pfam" id="PF02518">
    <property type="entry name" value="HATPase_c"/>
    <property type="match status" value="1"/>
</dbReference>
<keyword evidence="4" id="KW-0597">Phosphoprotein</keyword>
<name>A0ABW1AIB0_9ACTN</name>
<dbReference type="Pfam" id="PF08448">
    <property type="entry name" value="PAS_4"/>
    <property type="match status" value="1"/>
</dbReference>
<accession>A0ABW1AIB0</accession>
<comment type="caution">
    <text evidence="9">The sequence shown here is derived from an EMBL/GenBank/DDBJ whole genome shotgun (WGS) entry which is preliminary data.</text>
</comment>
<dbReference type="InterPro" id="IPR004358">
    <property type="entry name" value="Sig_transdc_His_kin-like_C"/>
</dbReference>
<keyword evidence="5" id="KW-0808">Transferase</keyword>
<dbReference type="PANTHER" id="PTHR43547:SF2">
    <property type="entry name" value="HYBRID SIGNAL TRANSDUCTION HISTIDINE KINASE C"/>
    <property type="match status" value="1"/>
</dbReference>
<dbReference type="InterPro" id="IPR000014">
    <property type="entry name" value="PAS"/>
</dbReference>
<dbReference type="Gene3D" id="3.30.450.20">
    <property type="entry name" value="PAS domain"/>
    <property type="match status" value="1"/>
</dbReference>
<dbReference type="CDD" id="cd00075">
    <property type="entry name" value="HATPase"/>
    <property type="match status" value="1"/>
</dbReference>
<dbReference type="InterPro" id="IPR035965">
    <property type="entry name" value="PAS-like_dom_sf"/>
</dbReference>
<evidence type="ECO:0000256" key="5">
    <source>
        <dbReference type="ARBA" id="ARBA00022777"/>
    </source>
</evidence>
<dbReference type="EC" id="2.7.13.3" evidence="3"/>
<reference evidence="10" key="1">
    <citation type="journal article" date="2019" name="Int. J. Syst. Evol. Microbiol.">
        <title>The Global Catalogue of Microorganisms (GCM) 10K type strain sequencing project: providing services to taxonomists for standard genome sequencing and annotation.</title>
        <authorList>
            <consortium name="The Broad Institute Genomics Platform"/>
            <consortium name="The Broad Institute Genome Sequencing Center for Infectious Disease"/>
            <person name="Wu L."/>
            <person name="Ma J."/>
        </authorList>
    </citation>
    <scope>NUCLEOTIDE SEQUENCE [LARGE SCALE GENOMIC DNA]</scope>
    <source>
        <strain evidence="10">KCTC 42087</strain>
    </source>
</reference>
<dbReference type="PANTHER" id="PTHR43547">
    <property type="entry name" value="TWO-COMPONENT HISTIDINE KINASE"/>
    <property type="match status" value="1"/>
</dbReference>
<dbReference type="InterPro" id="IPR003594">
    <property type="entry name" value="HATPase_dom"/>
</dbReference>
<sequence length="407" mass="44773">MAEVDFTQVFDAAPAPLAVLSPELVYLAVNRAYEKVSGHSRDELLGREVLDAFPGGPAASEAVALRTSLERVLAERETDVMGLQRYDVAVPGEPERLEERYWNIVNAPILGPDGEVRWIYHRPEEVTGFVHELRKAGASPPRGSRGSAIAKMLAIEAELFARSREIQEVNQRLRRAQAGERQTIEGLRRAMSRQREVVADASHDLRGPITGLQTRLQDALIDPDTDWRRIVLAALQDAERLGDIVSDLLELARLEAGTPPPLIESVDLIHLVEDELSRRHPPAVTITMRERPGPVVVRGSALQLARLLENLMTNAERHARGRIEVSVARDDGWAVLEVVDDGPGIPVADRKAVFSRFHRGSDARRADPAGTGLGLPIAREIAHAHGGTLHIADNPTGARLVLRLPRL</sequence>
<dbReference type="InterPro" id="IPR005467">
    <property type="entry name" value="His_kinase_dom"/>
</dbReference>
<dbReference type="InterPro" id="IPR036097">
    <property type="entry name" value="HisK_dim/P_sf"/>
</dbReference>
<evidence type="ECO:0000259" key="7">
    <source>
        <dbReference type="PROSITE" id="PS50109"/>
    </source>
</evidence>
<comment type="subcellular location">
    <subcellularLocation>
        <location evidence="2">Cell membrane</location>
    </subcellularLocation>
</comment>
<dbReference type="CDD" id="cd00082">
    <property type="entry name" value="HisKA"/>
    <property type="match status" value="1"/>
</dbReference>
<dbReference type="SUPFAM" id="SSF47384">
    <property type="entry name" value="Homodimeric domain of signal transducing histidine kinase"/>
    <property type="match status" value="1"/>
</dbReference>
<comment type="catalytic activity">
    <reaction evidence="1">
        <text>ATP + protein L-histidine = ADP + protein N-phospho-L-histidine.</text>
        <dbReference type="EC" id="2.7.13.3"/>
    </reaction>
</comment>
<dbReference type="PROSITE" id="PS50112">
    <property type="entry name" value="PAS"/>
    <property type="match status" value="1"/>
</dbReference>
<dbReference type="NCBIfam" id="TIGR00229">
    <property type="entry name" value="sensory_box"/>
    <property type="match status" value="1"/>
</dbReference>
<keyword evidence="10" id="KW-1185">Reference proteome</keyword>
<dbReference type="Gene3D" id="3.30.565.10">
    <property type="entry name" value="Histidine kinase-like ATPase, C-terminal domain"/>
    <property type="match status" value="1"/>
</dbReference>
<dbReference type="PRINTS" id="PR00344">
    <property type="entry name" value="BCTRLSENSOR"/>
</dbReference>
<dbReference type="SUPFAM" id="SSF55874">
    <property type="entry name" value="ATPase domain of HSP90 chaperone/DNA topoisomerase II/histidine kinase"/>
    <property type="match status" value="1"/>
</dbReference>
<keyword evidence="6" id="KW-0902">Two-component regulatory system</keyword>
<dbReference type="EMBL" id="JBHSON010000141">
    <property type="protein sequence ID" value="MFC5754216.1"/>
    <property type="molecule type" value="Genomic_DNA"/>
</dbReference>
<dbReference type="GO" id="GO:0005524">
    <property type="term" value="F:ATP binding"/>
    <property type="evidence" value="ECO:0007669"/>
    <property type="project" value="UniProtKB-KW"/>
</dbReference>
<keyword evidence="9" id="KW-0067">ATP-binding</keyword>
<evidence type="ECO:0000313" key="9">
    <source>
        <dbReference type="EMBL" id="MFC5754216.1"/>
    </source>
</evidence>
<evidence type="ECO:0000256" key="1">
    <source>
        <dbReference type="ARBA" id="ARBA00000085"/>
    </source>
</evidence>
<keyword evidence="5" id="KW-0418">Kinase</keyword>
<feature type="domain" description="Histidine kinase" evidence="7">
    <location>
        <begin position="200"/>
        <end position="407"/>
    </location>
</feature>
<dbReference type="PROSITE" id="PS50109">
    <property type="entry name" value="HIS_KIN"/>
    <property type="match status" value="1"/>
</dbReference>
<dbReference type="SMART" id="SM00387">
    <property type="entry name" value="HATPase_c"/>
    <property type="match status" value="1"/>
</dbReference>
<evidence type="ECO:0000256" key="3">
    <source>
        <dbReference type="ARBA" id="ARBA00012438"/>
    </source>
</evidence>
<organism evidence="9 10">
    <name type="scientific">Actinomadura rugatobispora</name>
    <dbReference type="NCBI Taxonomy" id="1994"/>
    <lineage>
        <taxon>Bacteria</taxon>
        <taxon>Bacillati</taxon>
        <taxon>Actinomycetota</taxon>
        <taxon>Actinomycetes</taxon>
        <taxon>Streptosporangiales</taxon>
        <taxon>Thermomonosporaceae</taxon>
        <taxon>Actinomadura</taxon>
    </lineage>
</organism>
<feature type="domain" description="PAS" evidence="8">
    <location>
        <begin position="2"/>
        <end position="50"/>
    </location>
</feature>
<dbReference type="Proteomes" id="UP001596074">
    <property type="component" value="Unassembled WGS sequence"/>
</dbReference>
<dbReference type="SMART" id="SM00388">
    <property type="entry name" value="HisKA"/>
    <property type="match status" value="1"/>
</dbReference>
<dbReference type="Gene3D" id="1.10.287.130">
    <property type="match status" value="1"/>
</dbReference>
<evidence type="ECO:0000256" key="4">
    <source>
        <dbReference type="ARBA" id="ARBA00022553"/>
    </source>
</evidence>
<dbReference type="RefSeq" id="WP_378292079.1">
    <property type="nucleotide sequence ID" value="NZ_JBHSON010000141.1"/>
</dbReference>
<dbReference type="InterPro" id="IPR036890">
    <property type="entry name" value="HATPase_C_sf"/>
</dbReference>
<evidence type="ECO:0000313" key="10">
    <source>
        <dbReference type="Proteomes" id="UP001596074"/>
    </source>
</evidence>
<dbReference type="InterPro" id="IPR013656">
    <property type="entry name" value="PAS_4"/>
</dbReference>
<evidence type="ECO:0000256" key="2">
    <source>
        <dbReference type="ARBA" id="ARBA00004236"/>
    </source>
</evidence>
<dbReference type="InterPro" id="IPR003661">
    <property type="entry name" value="HisK_dim/P_dom"/>
</dbReference>
<evidence type="ECO:0000256" key="6">
    <source>
        <dbReference type="ARBA" id="ARBA00023012"/>
    </source>
</evidence>
<gene>
    <name evidence="9" type="ORF">ACFPZN_52100</name>
</gene>
<proteinExistence type="predicted"/>
<dbReference type="SUPFAM" id="SSF55785">
    <property type="entry name" value="PYP-like sensor domain (PAS domain)"/>
    <property type="match status" value="1"/>
</dbReference>
<protein>
    <recommendedName>
        <fullName evidence="3">histidine kinase</fullName>
        <ecNumber evidence="3">2.7.13.3</ecNumber>
    </recommendedName>
</protein>
<keyword evidence="9" id="KW-0547">Nucleotide-binding</keyword>